<dbReference type="Pfam" id="PF07690">
    <property type="entry name" value="MFS_1"/>
    <property type="match status" value="1"/>
</dbReference>
<proteinExistence type="predicted"/>
<feature type="transmembrane region" description="Helical" evidence="7">
    <location>
        <begin position="349"/>
        <end position="368"/>
    </location>
</feature>
<evidence type="ECO:0000313" key="8">
    <source>
        <dbReference type="EMBL" id="MDG4721783.1"/>
    </source>
</evidence>
<keyword evidence="2" id="KW-0813">Transport</keyword>
<accession>A0ABT6GI76</accession>
<feature type="transmembrane region" description="Helical" evidence="7">
    <location>
        <begin position="260"/>
        <end position="280"/>
    </location>
</feature>
<evidence type="ECO:0000256" key="2">
    <source>
        <dbReference type="ARBA" id="ARBA00022448"/>
    </source>
</evidence>
<feature type="transmembrane region" description="Helical" evidence="7">
    <location>
        <begin position="287"/>
        <end position="304"/>
    </location>
</feature>
<feature type="transmembrane region" description="Helical" evidence="7">
    <location>
        <begin position="88"/>
        <end position="116"/>
    </location>
</feature>
<dbReference type="SUPFAM" id="SSF103473">
    <property type="entry name" value="MFS general substrate transporter"/>
    <property type="match status" value="1"/>
</dbReference>
<evidence type="ECO:0000313" key="9">
    <source>
        <dbReference type="Proteomes" id="UP001529180"/>
    </source>
</evidence>
<dbReference type="CDD" id="cd06173">
    <property type="entry name" value="MFS_MefA_like"/>
    <property type="match status" value="1"/>
</dbReference>
<keyword evidence="3" id="KW-1003">Cell membrane</keyword>
<evidence type="ECO:0000256" key="7">
    <source>
        <dbReference type="SAM" id="Phobius"/>
    </source>
</evidence>
<organism evidence="8 9">
    <name type="scientific">Thalassospira aquimaris</name>
    <dbReference type="NCBI Taxonomy" id="3037796"/>
    <lineage>
        <taxon>Bacteria</taxon>
        <taxon>Pseudomonadati</taxon>
        <taxon>Pseudomonadota</taxon>
        <taxon>Alphaproteobacteria</taxon>
        <taxon>Rhodospirillales</taxon>
        <taxon>Thalassospiraceae</taxon>
        <taxon>Thalassospira</taxon>
    </lineage>
</organism>
<feature type="transmembrane region" description="Helical" evidence="7">
    <location>
        <begin position="226"/>
        <end position="248"/>
    </location>
</feature>
<evidence type="ECO:0000256" key="4">
    <source>
        <dbReference type="ARBA" id="ARBA00022692"/>
    </source>
</evidence>
<dbReference type="InterPro" id="IPR036259">
    <property type="entry name" value="MFS_trans_sf"/>
</dbReference>
<evidence type="ECO:0000256" key="5">
    <source>
        <dbReference type="ARBA" id="ARBA00022989"/>
    </source>
</evidence>
<dbReference type="PANTHER" id="PTHR23513:SF9">
    <property type="entry name" value="ENTEROBACTIN EXPORTER ENTS"/>
    <property type="match status" value="1"/>
</dbReference>
<gene>
    <name evidence="8" type="ORF">P7680_22475</name>
</gene>
<comment type="caution">
    <text evidence="8">The sequence shown here is derived from an EMBL/GenBank/DDBJ whole genome shotgun (WGS) entry which is preliminary data.</text>
</comment>
<keyword evidence="5 7" id="KW-1133">Transmembrane helix</keyword>
<name>A0ABT6GI76_9PROT</name>
<dbReference type="RefSeq" id="WP_220151781.1">
    <property type="nucleotide sequence ID" value="NZ_JARSBO010000017.1"/>
</dbReference>
<evidence type="ECO:0000256" key="3">
    <source>
        <dbReference type="ARBA" id="ARBA00022475"/>
    </source>
</evidence>
<feature type="transmembrane region" description="Helical" evidence="7">
    <location>
        <begin position="374"/>
        <end position="393"/>
    </location>
</feature>
<feature type="transmembrane region" description="Helical" evidence="7">
    <location>
        <begin position="167"/>
        <end position="188"/>
    </location>
</feature>
<protein>
    <submittedName>
        <fullName evidence="8">MFS transporter</fullName>
    </submittedName>
</protein>
<evidence type="ECO:0000256" key="1">
    <source>
        <dbReference type="ARBA" id="ARBA00004651"/>
    </source>
</evidence>
<dbReference type="InterPro" id="IPR011701">
    <property type="entry name" value="MFS"/>
</dbReference>
<keyword evidence="9" id="KW-1185">Reference proteome</keyword>
<sequence length="405" mass="43606">MFSLWFRFRQTSGLFFTSMFAARLADQFLLFVVPLVVYQTTGSVSLSGLAYAAETLPRILFFPVCGVLSDRYSPLRLMQISQVGRALICALGLIGFALFDGLGWVVGISALCGLLTTQGFMAREVMLPQIFANTRFEKVQSISQSVDQTSVVTGPLLAASLFALSNWQAVVVASGILFVIAEIAMLIWRRGNKTAIVATDAAPGPWTRPFKTALGHLVFLPGLKRVITLTASVNLVFGITLATSAAMVTGLHGQSEEHYALLQTVGAVFTILVLMAAGASRLSVGRIGLISFSGVFIGGVLTAISPDYWLYMIGFAVVLGFDGMFNIYIRTIRQKIIPAKDYGKTTGVIILFNNMTQPLAGLLVGLTGSLEETGWLILILSGVMLFGGLLMSLPRFQAKPIIAKP</sequence>
<keyword evidence="6 7" id="KW-0472">Membrane</keyword>
<dbReference type="PANTHER" id="PTHR23513">
    <property type="entry name" value="INTEGRAL MEMBRANE EFFLUX PROTEIN-RELATED"/>
    <property type="match status" value="1"/>
</dbReference>
<dbReference type="Gene3D" id="1.20.1250.20">
    <property type="entry name" value="MFS general substrate transporter like domains"/>
    <property type="match status" value="1"/>
</dbReference>
<dbReference type="Proteomes" id="UP001529180">
    <property type="component" value="Unassembled WGS sequence"/>
</dbReference>
<evidence type="ECO:0000256" key="6">
    <source>
        <dbReference type="ARBA" id="ARBA00023136"/>
    </source>
</evidence>
<dbReference type="EMBL" id="JARSBO010000017">
    <property type="protein sequence ID" value="MDG4721783.1"/>
    <property type="molecule type" value="Genomic_DNA"/>
</dbReference>
<comment type="subcellular location">
    <subcellularLocation>
        <location evidence="1">Cell membrane</location>
        <topology evidence="1">Multi-pass membrane protein</topology>
    </subcellularLocation>
</comment>
<feature type="transmembrane region" description="Helical" evidence="7">
    <location>
        <begin position="310"/>
        <end position="329"/>
    </location>
</feature>
<keyword evidence="4 7" id="KW-0812">Transmembrane</keyword>
<reference evidence="8 9" key="1">
    <citation type="submission" date="2023-03" db="EMBL/GenBank/DDBJ databases">
        <title>Strain FZY0004 represents a novel species in the genus Thalassospira isolated from seawater.</title>
        <authorList>
            <person name="Fu Z.-Y."/>
        </authorList>
    </citation>
    <scope>NUCLEOTIDE SEQUENCE [LARGE SCALE GENOMIC DNA]</scope>
    <source>
        <strain evidence="8 9">FZY0004</strain>
    </source>
</reference>